<dbReference type="AlphaFoldDB" id="X6MJF0"/>
<evidence type="ECO:0000313" key="2">
    <source>
        <dbReference type="EMBL" id="ETO13969.1"/>
    </source>
</evidence>
<keyword evidence="1" id="KW-0472">Membrane</keyword>
<gene>
    <name evidence="2" type="ORF">RFI_23399</name>
</gene>
<dbReference type="EMBL" id="ASPP01020294">
    <property type="protein sequence ID" value="ETO13969.1"/>
    <property type="molecule type" value="Genomic_DNA"/>
</dbReference>
<proteinExistence type="predicted"/>
<accession>X6MJF0</accession>
<protein>
    <submittedName>
        <fullName evidence="2">Uncharacterized protein</fullName>
    </submittedName>
</protein>
<evidence type="ECO:0000256" key="1">
    <source>
        <dbReference type="SAM" id="Phobius"/>
    </source>
</evidence>
<evidence type="ECO:0000313" key="3">
    <source>
        <dbReference type="Proteomes" id="UP000023152"/>
    </source>
</evidence>
<reference evidence="2 3" key="1">
    <citation type="journal article" date="2013" name="Curr. Biol.">
        <title>The Genome of the Foraminiferan Reticulomyxa filosa.</title>
        <authorList>
            <person name="Glockner G."/>
            <person name="Hulsmann N."/>
            <person name="Schleicher M."/>
            <person name="Noegel A.A."/>
            <person name="Eichinger L."/>
            <person name="Gallinger C."/>
            <person name="Pawlowski J."/>
            <person name="Sierra R."/>
            <person name="Euteneuer U."/>
            <person name="Pillet L."/>
            <person name="Moustafa A."/>
            <person name="Platzer M."/>
            <person name="Groth M."/>
            <person name="Szafranski K."/>
            <person name="Schliwa M."/>
        </authorList>
    </citation>
    <scope>NUCLEOTIDE SEQUENCE [LARGE SCALE GENOMIC DNA]</scope>
</reference>
<sequence>MEFFLQSNVIKKLNKTHVFIFFVICVPLLFALNNIVNITNGVLLKIFALFNNLVIVSKDKSNPSITSEIKVIFLLEKIDQIKPLEKRTAFLKLTTCCPSKCKSCLSMLLNVKAVLSVSFCYHHSTEVIFHVGCKQLYVNNIIETSNLPTIAYCFLK</sequence>
<feature type="transmembrane region" description="Helical" evidence="1">
    <location>
        <begin position="12"/>
        <end position="32"/>
    </location>
</feature>
<keyword evidence="1" id="KW-0812">Transmembrane</keyword>
<dbReference type="Proteomes" id="UP000023152">
    <property type="component" value="Unassembled WGS sequence"/>
</dbReference>
<name>X6MJF0_RETFI</name>
<keyword evidence="3" id="KW-1185">Reference proteome</keyword>
<comment type="caution">
    <text evidence="2">The sequence shown here is derived from an EMBL/GenBank/DDBJ whole genome shotgun (WGS) entry which is preliminary data.</text>
</comment>
<organism evidence="2 3">
    <name type="scientific">Reticulomyxa filosa</name>
    <dbReference type="NCBI Taxonomy" id="46433"/>
    <lineage>
        <taxon>Eukaryota</taxon>
        <taxon>Sar</taxon>
        <taxon>Rhizaria</taxon>
        <taxon>Retaria</taxon>
        <taxon>Foraminifera</taxon>
        <taxon>Monothalamids</taxon>
        <taxon>Reticulomyxidae</taxon>
        <taxon>Reticulomyxa</taxon>
    </lineage>
</organism>
<keyword evidence="1" id="KW-1133">Transmembrane helix</keyword>